<dbReference type="PROSITE" id="PS51892">
    <property type="entry name" value="SUBTILASE"/>
    <property type="match status" value="1"/>
</dbReference>
<dbReference type="CDD" id="cd04077">
    <property type="entry name" value="Peptidases_S8_PCSK9_ProteinaseK_like"/>
    <property type="match status" value="1"/>
</dbReference>
<keyword evidence="2 5" id="KW-0645">Protease</keyword>
<dbReference type="EMBL" id="JBFCZG010000010">
    <property type="protein sequence ID" value="KAL3417504.1"/>
    <property type="molecule type" value="Genomic_DNA"/>
</dbReference>
<keyword evidence="10" id="KW-1185">Reference proteome</keyword>
<dbReference type="PROSITE" id="PS00137">
    <property type="entry name" value="SUBTILASE_HIS"/>
    <property type="match status" value="1"/>
</dbReference>
<keyword evidence="7" id="KW-0732">Signal</keyword>
<evidence type="ECO:0000256" key="1">
    <source>
        <dbReference type="ARBA" id="ARBA00011073"/>
    </source>
</evidence>
<dbReference type="Gene3D" id="3.40.50.200">
    <property type="entry name" value="Peptidase S8/S53 domain"/>
    <property type="match status" value="1"/>
</dbReference>
<comment type="caution">
    <text evidence="9">The sequence shown here is derived from an EMBL/GenBank/DDBJ whole genome shotgun (WGS) entry which is preliminary data.</text>
</comment>
<dbReference type="InterPro" id="IPR022398">
    <property type="entry name" value="Peptidase_S8_His-AS"/>
</dbReference>
<dbReference type="Proteomes" id="UP001629113">
    <property type="component" value="Unassembled WGS sequence"/>
</dbReference>
<evidence type="ECO:0000256" key="6">
    <source>
        <dbReference type="RuleBase" id="RU003355"/>
    </source>
</evidence>
<keyword evidence="3 5" id="KW-0378">Hydrolase</keyword>
<gene>
    <name evidence="9" type="ORF">PVAG01_10514</name>
</gene>
<feature type="chain" id="PRO_5047129484" evidence="7">
    <location>
        <begin position="23"/>
        <end position="437"/>
    </location>
</feature>
<feature type="active site" description="Charge relay system" evidence="5">
    <location>
        <position position="221"/>
    </location>
</feature>
<dbReference type="PANTHER" id="PTHR43806">
    <property type="entry name" value="PEPTIDASE S8"/>
    <property type="match status" value="1"/>
</dbReference>
<evidence type="ECO:0000256" key="2">
    <source>
        <dbReference type="ARBA" id="ARBA00022670"/>
    </source>
</evidence>
<accession>A0ABR4P2H1</accession>
<dbReference type="SUPFAM" id="SSF52743">
    <property type="entry name" value="Subtilisin-like"/>
    <property type="match status" value="1"/>
</dbReference>
<dbReference type="SUPFAM" id="SSF54897">
    <property type="entry name" value="Protease propeptides/inhibitors"/>
    <property type="match status" value="1"/>
</dbReference>
<feature type="domain" description="Peptidase S8/S53" evidence="8">
    <location>
        <begin position="182"/>
        <end position="413"/>
    </location>
</feature>
<dbReference type="InterPro" id="IPR015500">
    <property type="entry name" value="Peptidase_S8_subtilisin-rel"/>
</dbReference>
<sequence>MFSNPIHVLLSIFAFLVVLAAAAPAPSPHSRNRRPQTTTTTTTAVNGIGIPVSNPDAENQIANRYIVVYYNNASDVDVQSYQSTVATALKKRSASVRKRDGSAMSSTMQAFSMGGWRAMALDAEDDMILEIAASQMVNYVEADTMVKASTLVQQTNAPPGLDRISSAKAGATSYVFDDSAGAGITAYIVDTGIRTTHTEFEGRAIWGTNTVNTVMTDENGHGSHVAGTVGGATFGVAKSVELVAVKVLDADGAGSNSGVIAGVNFVATNATARGLSGKAVMNMSLGGSKSAALNSAVAGLTRAGVLPIVAAGNENQDALNTSPGSAPSAITVGAIDAKDTRASFSNFGTAVDIFAPGVDVLSVGIASNTDTATLSGTSMASPHVCGLAAYLMALDTSLTTPAAVTEKMLSLAAASGATALRTGTGTTTLIANNGSGQ</sequence>
<dbReference type="Pfam" id="PF00082">
    <property type="entry name" value="Peptidase_S8"/>
    <property type="match status" value="1"/>
</dbReference>
<proteinExistence type="inferred from homology"/>
<evidence type="ECO:0000313" key="10">
    <source>
        <dbReference type="Proteomes" id="UP001629113"/>
    </source>
</evidence>
<dbReference type="InterPro" id="IPR000209">
    <property type="entry name" value="Peptidase_S8/S53_dom"/>
</dbReference>
<dbReference type="PROSITE" id="PS00138">
    <property type="entry name" value="SUBTILASE_SER"/>
    <property type="match status" value="1"/>
</dbReference>
<protein>
    <submittedName>
        <fullName evidence="9">Subtilisin-like protease</fullName>
    </submittedName>
</protein>
<dbReference type="PANTHER" id="PTHR43806:SF11">
    <property type="entry name" value="CEREVISIN-RELATED"/>
    <property type="match status" value="1"/>
</dbReference>
<dbReference type="InterPro" id="IPR036852">
    <property type="entry name" value="Peptidase_S8/S53_dom_sf"/>
</dbReference>
<evidence type="ECO:0000259" key="8">
    <source>
        <dbReference type="Pfam" id="PF00082"/>
    </source>
</evidence>
<feature type="signal peptide" evidence="7">
    <location>
        <begin position="1"/>
        <end position="22"/>
    </location>
</feature>
<keyword evidence="4 5" id="KW-0720">Serine protease</keyword>
<dbReference type="PRINTS" id="PR00723">
    <property type="entry name" value="SUBTILISIN"/>
</dbReference>
<name>A0ABR4P2H1_9HELO</name>
<dbReference type="InterPro" id="IPR023828">
    <property type="entry name" value="Peptidase_S8_Ser-AS"/>
</dbReference>
<feature type="active site" description="Charge relay system" evidence="5">
    <location>
        <position position="378"/>
    </location>
</feature>
<dbReference type="PROSITE" id="PS00136">
    <property type="entry name" value="SUBTILASE_ASP"/>
    <property type="match status" value="1"/>
</dbReference>
<evidence type="ECO:0000313" key="9">
    <source>
        <dbReference type="EMBL" id="KAL3417504.1"/>
    </source>
</evidence>
<comment type="similarity">
    <text evidence="1 5 6">Belongs to the peptidase S8 family.</text>
</comment>
<organism evidence="9 10">
    <name type="scientific">Phlyctema vagabunda</name>
    <dbReference type="NCBI Taxonomy" id="108571"/>
    <lineage>
        <taxon>Eukaryota</taxon>
        <taxon>Fungi</taxon>
        <taxon>Dikarya</taxon>
        <taxon>Ascomycota</taxon>
        <taxon>Pezizomycotina</taxon>
        <taxon>Leotiomycetes</taxon>
        <taxon>Helotiales</taxon>
        <taxon>Dermateaceae</taxon>
        <taxon>Phlyctema</taxon>
    </lineage>
</organism>
<reference evidence="9 10" key="1">
    <citation type="submission" date="2024-06" db="EMBL/GenBank/DDBJ databases">
        <title>Complete genome of Phlyctema vagabunda strain 19-DSS-EL-015.</title>
        <authorList>
            <person name="Fiorenzani C."/>
        </authorList>
    </citation>
    <scope>NUCLEOTIDE SEQUENCE [LARGE SCALE GENOMIC DNA]</scope>
    <source>
        <strain evidence="9 10">19-DSS-EL-015</strain>
    </source>
</reference>
<evidence type="ECO:0000256" key="5">
    <source>
        <dbReference type="PROSITE-ProRule" id="PRU01240"/>
    </source>
</evidence>
<evidence type="ECO:0000256" key="4">
    <source>
        <dbReference type="ARBA" id="ARBA00022825"/>
    </source>
</evidence>
<evidence type="ECO:0000256" key="3">
    <source>
        <dbReference type="ARBA" id="ARBA00022801"/>
    </source>
</evidence>
<dbReference type="InterPro" id="IPR023827">
    <property type="entry name" value="Peptidase_S8_Asp-AS"/>
</dbReference>
<dbReference type="InterPro" id="IPR050131">
    <property type="entry name" value="Peptidase_S8_subtilisin-like"/>
</dbReference>
<evidence type="ECO:0000256" key="7">
    <source>
        <dbReference type="SAM" id="SignalP"/>
    </source>
</evidence>
<feature type="active site" description="Charge relay system" evidence="5">
    <location>
        <position position="190"/>
    </location>
</feature>
<dbReference type="InterPro" id="IPR034193">
    <property type="entry name" value="PCSK9_ProteinaseK-like"/>
</dbReference>